<evidence type="ECO:0000313" key="2">
    <source>
        <dbReference type="EMBL" id="SDR48793.1"/>
    </source>
</evidence>
<sequence>MKSRYSLFIFRTKIIYDLLILYFFSIFTFVIDNNYDNPIVFVSTMLVSLYIAYFGYLKNQENKISFFYNGRTIKKLRLYTLKCTIFLSISFIPLVIYLGFYSRKPFIYCLYYIMIVTSFYIANYLVPINIEKKVNSKVITIKNLISSVVTCMLIMTLFYFLSTITQKLS</sequence>
<dbReference type="EMBL" id="LT629305">
    <property type="protein sequence ID" value="SDR48793.1"/>
    <property type="molecule type" value="Genomic_DNA"/>
</dbReference>
<keyword evidence="1" id="KW-0472">Membrane</keyword>
<accession>A0A1K0J529</accession>
<evidence type="ECO:0000256" key="1">
    <source>
        <dbReference type="SAM" id="Phobius"/>
    </source>
</evidence>
<gene>
    <name evidence="2" type="primary">hyp2</name>
</gene>
<dbReference type="AlphaFoldDB" id="A0A1K0J529"/>
<feature type="transmembrane region" description="Helical" evidence="1">
    <location>
        <begin position="138"/>
        <end position="161"/>
    </location>
</feature>
<feature type="transmembrane region" description="Helical" evidence="1">
    <location>
        <begin position="105"/>
        <end position="126"/>
    </location>
</feature>
<feature type="transmembrane region" description="Helical" evidence="1">
    <location>
        <begin position="14"/>
        <end position="31"/>
    </location>
</feature>
<proteinExistence type="predicted"/>
<organism evidence="2">
    <name type="scientific">Lactococcus lactis subsp. lactis</name>
    <name type="common">Streptococcus lactis</name>
    <dbReference type="NCBI Taxonomy" id="1360"/>
    <lineage>
        <taxon>Bacteria</taxon>
        <taxon>Bacillati</taxon>
        <taxon>Bacillota</taxon>
        <taxon>Bacilli</taxon>
        <taxon>Lactobacillales</taxon>
        <taxon>Streptococcaceae</taxon>
        <taxon>Lactococcus</taxon>
    </lineage>
</organism>
<protein>
    <submittedName>
        <fullName evidence="2">Uncharacterized protein</fullName>
    </submittedName>
</protein>
<feature type="transmembrane region" description="Helical" evidence="1">
    <location>
        <begin position="37"/>
        <end position="57"/>
    </location>
</feature>
<feature type="transmembrane region" description="Helical" evidence="1">
    <location>
        <begin position="78"/>
        <end position="99"/>
    </location>
</feature>
<name>A0A1K0J529_LACLL</name>
<keyword evidence="1" id="KW-1133">Transmembrane helix</keyword>
<keyword evidence="1" id="KW-0812">Transmembrane</keyword>
<reference evidence="2" key="1">
    <citation type="submission" date="2016-10" db="EMBL/GenBank/DDBJ databases">
        <title>Antilisterial bacteriocin lactolisterin BU produced by Lactococcus lactis subsp. lactis BGBU1-4.</title>
        <authorList>
            <person name="Lozo J."/>
            <person name="Mirkovic N."/>
            <person name="Miljkovic M."/>
            <person name="Jovcic B."/>
            <person name="Kojic M."/>
        </authorList>
    </citation>
    <scope>NUCLEOTIDE SEQUENCE</scope>
    <source>
        <strain evidence="2">BGBU1-4</strain>
    </source>
</reference>